<accession>A0ABT8WQD3</accession>
<sequence>MTQNAILFIPDISGFTEFVHHTDISHSRHIVSELLELLIDANTMDLELAEVEGDALFMYKIEDQVDVLAIEKQIEAMYIAFHAHIKRYEYQRICHCGACSSAYNLKIKFVVHYGEIEFIKVKDSKKPYGSPVIQIHRLLKNNVPLEEYAIFTENVQPKNDENKLIAEYDFGNITFSYNPLSHLKERLSEIEPIPNDVPKHKLYDETELVKLPALELYEVISNFDYRLLWVKGVNKLEYDKNKVNRAGQKHRCLVNKNEEVEQTTVRKTVNKNQLVYGESTTNVPFTKRMNNYFVLEEAENGYTRLRIEVFADFKPFGILMKPLMKNNIKKIISGNIKALIQLINSGFSIKK</sequence>
<evidence type="ECO:0000313" key="1">
    <source>
        <dbReference type="EMBL" id="MDO5975361.1"/>
    </source>
</evidence>
<keyword evidence="2" id="KW-1185">Reference proteome</keyword>
<dbReference type="Proteomes" id="UP001176806">
    <property type="component" value="Unassembled WGS sequence"/>
</dbReference>
<dbReference type="SUPFAM" id="SSF55961">
    <property type="entry name" value="Bet v1-like"/>
    <property type="match status" value="1"/>
</dbReference>
<reference evidence="1" key="1">
    <citation type="submission" date="2023-07" db="EMBL/GenBank/DDBJ databases">
        <title>Two novel species in the genus Flavivirga.</title>
        <authorList>
            <person name="Kwon K."/>
        </authorList>
    </citation>
    <scope>NUCLEOTIDE SEQUENCE</scope>
    <source>
        <strain evidence="1">KACC 14158</strain>
    </source>
</reference>
<protein>
    <submittedName>
        <fullName evidence="1">DUF2652 domain-containing protein</fullName>
    </submittedName>
</protein>
<dbReference type="InterPro" id="IPR023393">
    <property type="entry name" value="START-like_dom_sf"/>
</dbReference>
<evidence type="ECO:0000313" key="2">
    <source>
        <dbReference type="Proteomes" id="UP001176806"/>
    </source>
</evidence>
<dbReference type="InterPro" id="IPR020503">
    <property type="entry name" value="Uncharacterised_Rv2561"/>
</dbReference>
<comment type="caution">
    <text evidence="1">The sequence shown here is derived from an EMBL/GenBank/DDBJ whole genome shotgun (WGS) entry which is preliminary data.</text>
</comment>
<dbReference type="RefSeq" id="WP_303302556.1">
    <property type="nucleotide sequence ID" value="NZ_BAABDA010000055.1"/>
</dbReference>
<organism evidence="1 2">
    <name type="scientific">Flavivirga jejuensis</name>
    <dbReference type="NCBI Taxonomy" id="870487"/>
    <lineage>
        <taxon>Bacteria</taxon>
        <taxon>Pseudomonadati</taxon>
        <taxon>Bacteroidota</taxon>
        <taxon>Flavobacteriia</taxon>
        <taxon>Flavobacteriales</taxon>
        <taxon>Flavobacteriaceae</taxon>
        <taxon>Flavivirga</taxon>
    </lineage>
</organism>
<dbReference type="EMBL" id="JAUOEL010000005">
    <property type="protein sequence ID" value="MDO5975361.1"/>
    <property type="molecule type" value="Genomic_DNA"/>
</dbReference>
<dbReference type="Gene3D" id="3.30.530.20">
    <property type="match status" value="1"/>
</dbReference>
<gene>
    <name evidence="1" type="ORF">Q4Q40_14285</name>
</gene>
<dbReference type="Pfam" id="PF10851">
    <property type="entry name" value="DUF2652"/>
    <property type="match status" value="1"/>
</dbReference>
<name>A0ABT8WQD3_9FLAO</name>
<proteinExistence type="predicted"/>